<comment type="caution">
    <text evidence="1">The sequence shown here is derived from an EMBL/GenBank/DDBJ whole genome shotgun (WGS) entry which is preliminary data.</text>
</comment>
<protein>
    <submittedName>
        <fullName evidence="1">Uncharacterized protein</fullName>
    </submittedName>
</protein>
<keyword evidence="2" id="KW-1185">Reference proteome</keyword>
<evidence type="ECO:0000313" key="2">
    <source>
        <dbReference type="Proteomes" id="UP000634136"/>
    </source>
</evidence>
<evidence type="ECO:0000313" key="1">
    <source>
        <dbReference type="EMBL" id="KAF7835893.1"/>
    </source>
</evidence>
<gene>
    <name evidence="1" type="ORF">G2W53_010752</name>
</gene>
<proteinExistence type="predicted"/>
<reference evidence="1" key="1">
    <citation type="submission" date="2020-09" db="EMBL/GenBank/DDBJ databases">
        <title>Genome-Enabled Discovery of Anthraquinone Biosynthesis in Senna tora.</title>
        <authorList>
            <person name="Kang S.-H."/>
            <person name="Pandey R.P."/>
            <person name="Lee C.-M."/>
            <person name="Sim J.-S."/>
            <person name="Jeong J.-T."/>
            <person name="Choi B.-S."/>
            <person name="Jung M."/>
            <person name="Ginzburg D."/>
            <person name="Zhao K."/>
            <person name="Won S.Y."/>
            <person name="Oh T.-J."/>
            <person name="Yu Y."/>
            <person name="Kim N.-H."/>
            <person name="Lee O.R."/>
            <person name="Lee T.-H."/>
            <person name="Bashyal P."/>
            <person name="Kim T.-S."/>
            <person name="Lee W.-H."/>
            <person name="Kawkins C."/>
            <person name="Kim C.-K."/>
            <person name="Kim J.S."/>
            <person name="Ahn B.O."/>
            <person name="Rhee S.Y."/>
            <person name="Sohng J.K."/>
        </authorList>
    </citation>
    <scope>NUCLEOTIDE SEQUENCE</scope>
    <source>
        <tissue evidence="1">Leaf</tissue>
    </source>
</reference>
<sequence>MEKDQLEGSTATSKDQSVNFGKMSRSIDVILEQQKYAPQGFAQLISNKWDDHNFLTWRMQAQCMCCSSKRMVKSVIAIDCYVICPTTNLALRCVGSGLSNIGSHIIYGIPDSF</sequence>
<dbReference type="Proteomes" id="UP000634136">
    <property type="component" value="Unassembled WGS sequence"/>
</dbReference>
<dbReference type="AlphaFoldDB" id="A0A834X0H2"/>
<organism evidence="1 2">
    <name type="scientific">Senna tora</name>
    <dbReference type="NCBI Taxonomy" id="362788"/>
    <lineage>
        <taxon>Eukaryota</taxon>
        <taxon>Viridiplantae</taxon>
        <taxon>Streptophyta</taxon>
        <taxon>Embryophyta</taxon>
        <taxon>Tracheophyta</taxon>
        <taxon>Spermatophyta</taxon>
        <taxon>Magnoliopsida</taxon>
        <taxon>eudicotyledons</taxon>
        <taxon>Gunneridae</taxon>
        <taxon>Pentapetalae</taxon>
        <taxon>rosids</taxon>
        <taxon>fabids</taxon>
        <taxon>Fabales</taxon>
        <taxon>Fabaceae</taxon>
        <taxon>Caesalpinioideae</taxon>
        <taxon>Cassia clade</taxon>
        <taxon>Senna</taxon>
    </lineage>
</organism>
<name>A0A834X0H2_9FABA</name>
<accession>A0A834X0H2</accession>
<dbReference type="EMBL" id="JAAIUW010000004">
    <property type="protein sequence ID" value="KAF7835893.1"/>
    <property type="molecule type" value="Genomic_DNA"/>
</dbReference>